<keyword evidence="1" id="KW-0812">Transmembrane</keyword>
<feature type="transmembrane region" description="Helical" evidence="1">
    <location>
        <begin position="323"/>
        <end position="345"/>
    </location>
</feature>
<dbReference type="EMBL" id="CAJHNJ030000152">
    <property type="protein sequence ID" value="CAG9136639.1"/>
    <property type="molecule type" value="Genomic_DNA"/>
</dbReference>
<proteinExistence type="predicted"/>
<dbReference type="AlphaFoldDB" id="A0A8S4G923"/>
<evidence type="ECO:0000313" key="3">
    <source>
        <dbReference type="EMBL" id="CAG9136639.1"/>
    </source>
</evidence>
<dbReference type="InterPro" id="IPR004244">
    <property type="entry name" value="Transposase_22"/>
</dbReference>
<sequence length="346" mass="39901">MFHSPGKYQSNPDLSVTDDRVVNVSQRKRKQPESEMMDAFQLLSSEIRGWRLDMDSKISTICDSISVIKQDLDTLRTTSMEIKSEINSLRTNQVATNDKVRILENKQQDTSKLITELQSSIEFNSAEHNDLKTKVSKLGSTSMPEQVTNTVAMLEHKIESMEQHARDCNLEISNLPEKRGENLLKYLEKIGSVINFTIQQRDVLSIHRVPHANSQTTQPKNIIVKLASRLLRDNILSAYRLAKGVKTDVLDIPGPMHTIYFNEHLTLKNKQLFRLCRDAAKLHKYKYVWIKHATILVRETDTSPSIAIKTEKDIAKIRSKTNVYYVILYNRYFCIVMLFVMFKLLV</sequence>
<dbReference type="Proteomes" id="UP000653454">
    <property type="component" value="Unassembled WGS sequence"/>
</dbReference>
<feature type="domain" description="FP protein C-terminal" evidence="2">
    <location>
        <begin position="266"/>
        <end position="317"/>
    </location>
</feature>
<evidence type="ECO:0000313" key="4">
    <source>
        <dbReference type="Proteomes" id="UP000653454"/>
    </source>
</evidence>
<name>A0A8S4G923_PLUXY</name>
<accession>A0A8S4G923</accession>
<dbReference type="Pfam" id="PF25298">
    <property type="entry name" value="Baculo_FP_2nd"/>
    <property type="match status" value="1"/>
</dbReference>
<evidence type="ECO:0000256" key="1">
    <source>
        <dbReference type="SAM" id="Phobius"/>
    </source>
</evidence>
<gene>
    <name evidence="3" type="ORF">PLXY2_LOCUS14897</name>
</gene>
<dbReference type="InterPro" id="IPR057251">
    <property type="entry name" value="FP_C"/>
</dbReference>
<keyword evidence="1" id="KW-1133">Transmembrane helix</keyword>
<keyword evidence="4" id="KW-1185">Reference proteome</keyword>
<protein>
    <submittedName>
        <fullName evidence="3">(diamondback moth) hypothetical protein</fullName>
    </submittedName>
</protein>
<dbReference type="Gene3D" id="3.30.70.1820">
    <property type="entry name" value="L1 transposable element, RRM domain"/>
    <property type="match status" value="1"/>
</dbReference>
<dbReference type="PANTHER" id="PTHR11505">
    <property type="entry name" value="L1 TRANSPOSABLE ELEMENT-RELATED"/>
    <property type="match status" value="1"/>
</dbReference>
<comment type="caution">
    <text evidence="3">The sequence shown here is derived from an EMBL/GenBank/DDBJ whole genome shotgun (WGS) entry which is preliminary data.</text>
</comment>
<keyword evidence="1" id="KW-0472">Membrane</keyword>
<organism evidence="3 4">
    <name type="scientific">Plutella xylostella</name>
    <name type="common">Diamondback moth</name>
    <name type="synonym">Plutella maculipennis</name>
    <dbReference type="NCBI Taxonomy" id="51655"/>
    <lineage>
        <taxon>Eukaryota</taxon>
        <taxon>Metazoa</taxon>
        <taxon>Ecdysozoa</taxon>
        <taxon>Arthropoda</taxon>
        <taxon>Hexapoda</taxon>
        <taxon>Insecta</taxon>
        <taxon>Pterygota</taxon>
        <taxon>Neoptera</taxon>
        <taxon>Endopterygota</taxon>
        <taxon>Lepidoptera</taxon>
        <taxon>Glossata</taxon>
        <taxon>Ditrysia</taxon>
        <taxon>Yponomeutoidea</taxon>
        <taxon>Plutellidae</taxon>
        <taxon>Plutella</taxon>
    </lineage>
</organism>
<reference evidence="3" key="1">
    <citation type="submission" date="2020-11" db="EMBL/GenBank/DDBJ databases">
        <authorList>
            <person name="Whiteford S."/>
        </authorList>
    </citation>
    <scope>NUCLEOTIDE SEQUENCE</scope>
</reference>
<evidence type="ECO:0000259" key="2">
    <source>
        <dbReference type="Pfam" id="PF25298"/>
    </source>
</evidence>